<feature type="compositionally biased region" description="Basic and acidic residues" evidence="1">
    <location>
        <begin position="120"/>
        <end position="131"/>
    </location>
</feature>
<sequence>MFPESDFLQKGGEAHQRLQLQREKAPRLPGRGCPGRVAVSVRPRDAEPPLGRGRPERARSRPGSEALARAQRSRLAPRFPAAPEPATRLLGVRGASTPAEPGWVPDSASSRNNGWGCPEETLHRGCEERRRPPWRTPRLRPEPRGHRRVFSVGSQTSVLGFAARVAHSRVGGRADASVPRGSAKGPRLASAACASSNDPAGSGTEGFLSSERGSWTVALGENNLATERR</sequence>
<accession>A0ABQ9VVR1</accession>
<reference evidence="2 3" key="1">
    <citation type="submission" date="2023-05" db="EMBL/GenBank/DDBJ databases">
        <title>B98-5 Cell Line De Novo Hybrid Assembly: An Optical Mapping Approach.</title>
        <authorList>
            <person name="Kananen K."/>
            <person name="Auerbach J.A."/>
            <person name="Kautto E."/>
            <person name="Blachly J.S."/>
        </authorList>
    </citation>
    <scope>NUCLEOTIDE SEQUENCE [LARGE SCALE GENOMIC DNA]</scope>
    <source>
        <strain evidence="2">B95-8</strain>
        <tissue evidence="2">Cell line</tissue>
    </source>
</reference>
<name>A0ABQ9VVR1_SAGOE</name>
<evidence type="ECO:0000256" key="1">
    <source>
        <dbReference type="SAM" id="MobiDB-lite"/>
    </source>
</evidence>
<feature type="region of interest" description="Disordered" evidence="1">
    <location>
        <begin position="169"/>
        <end position="213"/>
    </location>
</feature>
<evidence type="ECO:0000313" key="2">
    <source>
        <dbReference type="EMBL" id="KAK2112237.1"/>
    </source>
</evidence>
<protein>
    <submittedName>
        <fullName evidence="2">Uncharacterized protein</fullName>
    </submittedName>
</protein>
<comment type="caution">
    <text evidence="2">The sequence shown here is derived from an EMBL/GenBank/DDBJ whole genome shotgun (WGS) entry which is preliminary data.</text>
</comment>
<feature type="compositionally biased region" description="Basic and acidic residues" evidence="1">
    <location>
        <begin position="12"/>
        <end position="26"/>
    </location>
</feature>
<proteinExistence type="predicted"/>
<keyword evidence="3" id="KW-1185">Reference proteome</keyword>
<organism evidence="2 3">
    <name type="scientific">Saguinus oedipus</name>
    <name type="common">Cotton-top tamarin</name>
    <name type="synonym">Oedipomidas oedipus</name>
    <dbReference type="NCBI Taxonomy" id="9490"/>
    <lineage>
        <taxon>Eukaryota</taxon>
        <taxon>Metazoa</taxon>
        <taxon>Chordata</taxon>
        <taxon>Craniata</taxon>
        <taxon>Vertebrata</taxon>
        <taxon>Euteleostomi</taxon>
        <taxon>Mammalia</taxon>
        <taxon>Eutheria</taxon>
        <taxon>Euarchontoglires</taxon>
        <taxon>Primates</taxon>
        <taxon>Haplorrhini</taxon>
        <taxon>Platyrrhini</taxon>
        <taxon>Cebidae</taxon>
        <taxon>Callitrichinae</taxon>
        <taxon>Saguinus</taxon>
    </lineage>
</organism>
<evidence type="ECO:0000313" key="3">
    <source>
        <dbReference type="Proteomes" id="UP001266305"/>
    </source>
</evidence>
<dbReference type="EMBL" id="JASSZA010000005">
    <property type="protein sequence ID" value="KAK2112237.1"/>
    <property type="molecule type" value="Genomic_DNA"/>
</dbReference>
<feature type="compositionally biased region" description="Basic and acidic residues" evidence="1">
    <location>
        <begin position="42"/>
        <end position="59"/>
    </location>
</feature>
<feature type="region of interest" description="Disordered" evidence="1">
    <location>
        <begin position="1"/>
        <end position="147"/>
    </location>
</feature>
<dbReference type="Proteomes" id="UP001266305">
    <property type="component" value="Unassembled WGS sequence"/>
</dbReference>
<gene>
    <name evidence="2" type="ORF">P7K49_011984</name>
</gene>